<evidence type="ECO:0000256" key="9">
    <source>
        <dbReference type="ARBA" id="ARBA00025250"/>
    </source>
</evidence>
<dbReference type="PANTHER" id="PTHR38050">
    <property type="match status" value="1"/>
</dbReference>
<organism evidence="12 13">
    <name type="scientific">Aspergillus caelatus</name>
    <dbReference type="NCBI Taxonomy" id="61420"/>
    <lineage>
        <taxon>Eukaryota</taxon>
        <taxon>Fungi</taxon>
        <taxon>Dikarya</taxon>
        <taxon>Ascomycota</taxon>
        <taxon>Pezizomycotina</taxon>
        <taxon>Eurotiomycetes</taxon>
        <taxon>Eurotiomycetidae</taxon>
        <taxon>Eurotiales</taxon>
        <taxon>Aspergillaceae</taxon>
        <taxon>Aspergillus</taxon>
        <taxon>Aspergillus subgen. Circumdati</taxon>
    </lineage>
</organism>
<proteinExistence type="inferred from homology"/>
<dbReference type="InterPro" id="IPR029058">
    <property type="entry name" value="AB_hydrolase_fold"/>
</dbReference>
<dbReference type="Gene3D" id="3.40.50.1820">
    <property type="entry name" value="alpha/beta hydrolase"/>
    <property type="match status" value="1"/>
</dbReference>
<keyword evidence="13" id="KW-1185">Reference proteome</keyword>
<dbReference type="EC" id="3.1.1.73" evidence="11"/>
<sequence length="277" mass="29697">MTSIAERTSDIDQQHSHRDLAFYASSSGCGTNPTLSNGLNYMDVNGQSREYIIQAPDNYDASTPHKLVIGYHWRDGTMNNVVENGFYGLSYLAGNAPTIFIAPQGLGNGWANNNGDDIAFTDQILDAIESSFCIDQDRRFATGWSWGGGMSYSVACSRADVFRAVAVLSGAEISGCDGGSLPIAYFGQHGISDSVLGVELGRTLRDHYVQVNGCDAATPREPGVGSGTHVVTDYTGCAEGYPVQWVAFDGDHEPLPSDGGSSDSFTPGLIWNFFSQF</sequence>
<keyword evidence="7 11" id="KW-0119">Carbohydrate metabolism</keyword>
<evidence type="ECO:0000313" key="13">
    <source>
        <dbReference type="Proteomes" id="UP000326268"/>
    </source>
</evidence>
<protein>
    <recommendedName>
        <fullName evidence="11">Feruloyl esterase C</fullName>
        <ecNumber evidence="11">3.1.1.73</ecNumber>
    </recommendedName>
    <alternativeName>
        <fullName evidence="11">Ferulic acid esterase C</fullName>
    </alternativeName>
</protein>
<gene>
    <name evidence="12" type="ORF">BDV27DRAFT_167591</name>
</gene>
<evidence type="ECO:0000256" key="7">
    <source>
        <dbReference type="ARBA" id="ARBA00023277"/>
    </source>
</evidence>
<comment type="subcellular location">
    <subcellularLocation>
        <location evidence="1 11">Secreted</location>
    </subcellularLocation>
</comment>
<evidence type="ECO:0000256" key="5">
    <source>
        <dbReference type="ARBA" id="ARBA00022729"/>
    </source>
</evidence>
<comment type="catalytic activity">
    <reaction evidence="10 11">
        <text>feruloyl-polysaccharide + H2O = ferulate + polysaccharide.</text>
        <dbReference type="EC" id="3.1.1.73"/>
    </reaction>
</comment>
<keyword evidence="6 11" id="KW-0378">Hydrolase</keyword>
<evidence type="ECO:0000256" key="2">
    <source>
        <dbReference type="ARBA" id="ARBA00010278"/>
    </source>
</evidence>
<keyword evidence="5" id="KW-0732">Signal</keyword>
<dbReference type="PANTHER" id="PTHR38050:SF1">
    <property type="entry name" value="FERULOYL ESTERASE C"/>
    <property type="match status" value="1"/>
</dbReference>
<dbReference type="GeneID" id="43658981"/>
<comment type="similarity">
    <text evidence="2 11">Belongs to the faeC family.</text>
</comment>
<keyword evidence="8 11" id="KW-0624">Polysaccharide degradation</keyword>
<comment type="function">
    <text evidence="9 11">Involved in degradation of plant cell walls. Hydrolyzes the feruloyl-arabinose ester bond in arabinoxylans, and the feruloyl-galactose ester bond in pectin. Active against paranitrophenyl-acetate, methyl ferulate and wheat arabinoxylan.</text>
</comment>
<keyword evidence="3 11" id="KW-0964">Secreted</keyword>
<evidence type="ECO:0000256" key="11">
    <source>
        <dbReference type="RuleBase" id="RU367094"/>
    </source>
</evidence>
<accession>A0A5N7ALL5</accession>
<evidence type="ECO:0000256" key="6">
    <source>
        <dbReference type="ARBA" id="ARBA00022801"/>
    </source>
</evidence>
<dbReference type="Proteomes" id="UP000326268">
    <property type="component" value="Unassembled WGS sequence"/>
</dbReference>
<dbReference type="SUPFAM" id="SSF53474">
    <property type="entry name" value="alpha/beta-Hydrolases"/>
    <property type="match status" value="1"/>
</dbReference>
<evidence type="ECO:0000256" key="1">
    <source>
        <dbReference type="ARBA" id="ARBA00004613"/>
    </source>
</evidence>
<name>A0A5N7ALL5_9EURO</name>
<dbReference type="InterPro" id="IPR043595">
    <property type="entry name" value="FaeB/C/D"/>
</dbReference>
<evidence type="ECO:0000256" key="10">
    <source>
        <dbReference type="ARBA" id="ARBA00034075"/>
    </source>
</evidence>
<dbReference type="EMBL" id="ML737564">
    <property type="protein sequence ID" value="KAE8370731.1"/>
    <property type="molecule type" value="Genomic_DNA"/>
</dbReference>
<evidence type="ECO:0000256" key="8">
    <source>
        <dbReference type="ARBA" id="ARBA00023326"/>
    </source>
</evidence>
<dbReference type="GO" id="GO:0005576">
    <property type="term" value="C:extracellular region"/>
    <property type="evidence" value="ECO:0007669"/>
    <property type="project" value="UniProtKB-SubCell"/>
</dbReference>
<dbReference type="OrthoDB" id="424610at2759"/>
<evidence type="ECO:0000256" key="3">
    <source>
        <dbReference type="ARBA" id="ARBA00022525"/>
    </source>
</evidence>
<reference evidence="12 13" key="1">
    <citation type="submission" date="2019-04" db="EMBL/GenBank/DDBJ databases">
        <title>Friends and foes A comparative genomics studyof 23 Aspergillus species from section Flavi.</title>
        <authorList>
            <consortium name="DOE Joint Genome Institute"/>
            <person name="Kjaerbolling I."/>
            <person name="Vesth T."/>
            <person name="Frisvad J.C."/>
            <person name="Nybo J.L."/>
            <person name="Theobald S."/>
            <person name="Kildgaard S."/>
            <person name="Isbrandt T."/>
            <person name="Kuo A."/>
            <person name="Sato A."/>
            <person name="Lyhne E.K."/>
            <person name="Kogle M.E."/>
            <person name="Wiebenga A."/>
            <person name="Kun R.S."/>
            <person name="Lubbers R.J."/>
            <person name="Makela M.R."/>
            <person name="Barry K."/>
            <person name="Chovatia M."/>
            <person name="Clum A."/>
            <person name="Daum C."/>
            <person name="Haridas S."/>
            <person name="He G."/>
            <person name="LaButti K."/>
            <person name="Lipzen A."/>
            <person name="Mondo S."/>
            <person name="Riley R."/>
            <person name="Salamov A."/>
            <person name="Simmons B.A."/>
            <person name="Magnuson J.K."/>
            <person name="Henrissat B."/>
            <person name="Mortensen U.H."/>
            <person name="Larsen T.O."/>
            <person name="Devries R.P."/>
            <person name="Grigoriev I.V."/>
            <person name="Machida M."/>
            <person name="Baker S.E."/>
            <person name="Andersen M.R."/>
        </authorList>
    </citation>
    <scope>NUCLEOTIDE SEQUENCE [LARGE SCALE GENOMIC DNA]</scope>
    <source>
        <strain evidence="12 13">CBS 763.97</strain>
    </source>
</reference>
<dbReference type="GO" id="GO:0030600">
    <property type="term" value="F:feruloyl esterase activity"/>
    <property type="evidence" value="ECO:0007669"/>
    <property type="project" value="UniProtKB-UniRule"/>
</dbReference>
<evidence type="ECO:0000256" key="4">
    <source>
        <dbReference type="ARBA" id="ARBA00022651"/>
    </source>
</evidence>
<dbReference type="AlphaFoldDB" id="A0A5N7ALL5"/>
<evidence type="ECO:0000313" key="12">
    <source>
        <dbReference type="EMBL" id="KAE8370731.1"/>
    </source>
</evidence>
<dbReference type="GO" id="GO:0045493">
    <property type="term" value="P:xylan catabolic process"/>
    <property type="evidence" value="ECO:0007669"/>
    <property type="project" value="UniProtKB-UniRule"/>
</dbReference>
<keyword evidence="4 11" id="KW-0858">Xylan degradation</keyword>
<dbReference type="RefSeq" id="XP_031933812.1">
    <property type="nucleotide sequence ID" value="XM_032074535.1"/>
</dbReference>